<keyword evidence="3" id="KW-0411">Iron-sulfur</keyword>
<dbReference type="EMBL" id="CP001281">
    <property type="protein sequence ID" value="ACK54988.1"/>
    <property type="molecule type" value="Genomic_DNA"/>
</dbReference>
<keyword evidence="5" id="KW-0830">Ubiquinone</keyword>
<dbReference type="SUPFAM" id="SSF56770">
    <property type="entry name" value="HydA/Nqo6-like"/>
    <property type="match status" value="1"/>
</dbReference>
<evidence type="ECO:0000259" key="4">
    <source>
        <dbReference type="Pfam" id="PF01058"/>
    </source>
</evidence>
<keyword evidence="2" id="KW-0560">Oxidoreductase</keyword>
<keyword evidence="3" id="KW-0479">Metal-binding</keyword>
<feature type="domain" description="NADH:ubiquinone oxidoreductase-like 20kDa subunit" evidence="4">
    <location>
        <begin position="28"/>
        <end position="177"/>
    </location>
</feature>
<dbReference type="STRING" id="85643.Tmz1t_2249"/>
<dbReference type="Proteomes" id="UP000002186">
    <property type="component" value="Chromosome"/>
</dbReference>
<gene>
    <name evidence="5" type="ordered locus">Tmz1t_2249</name>
</gene>
<dbReference type="GO" id="GO:0051538">
    <property type="term" value="F:3 iron, 4 sulfur cluster binding"/>
    <property type="evidence" value="ECO:0007669"/>
    <property type="project" value="UniProtKB-KW"/>
</dbReference>
<keyword evidence="6" id="KW-1185">Reference proteome</keyword>
<comment type="cofactor">
    <cofactor evidence="1">
        <name>[3Fe-4S] cluster</name>
        <dbReference type="ChEBI" id="CHEBI:21137"/>
    </cofactor>
</comment>
<dbReference type="Pfam" id="PF01058">
    <property type="entry name" value="Oxidored_q6"/>
    <property type="match status" value="1"/>
</dbReference>
<dbReference type="GO" id="GO:0016491">
    <property type="term" value="F:oxidoreductase activity"/>
    <property type="evidence" value="ECO:0007669"/>
    <property type="project" value="UniProtKB-KW"/>
</dbReference>
<dbReference type="AlphaFoldDB" id="C4ZJZ7"/>
<dbReference type="KEGG" id="tmz:Tmz1t_2249"/>
<dbReference type="Gene3D" id="3.40.50.700">
    <property type="entry name" value="NADH:ubiquinone oxidoreductase-like, 20kDa subunit"/>
    <property type="match status" value="1"/>
</dbReference>
<dbReference type="eggNOG" id="COG1941">
    <property type="taxonomic scope" value="Bacteria"/>
</dbReference>
<keyword evidence="3" id="KW-0003">3Fe-4S</keyword>
<proteinExistence type="predicted"/>
<keyword evidence="3" id="KW-0408">Iron</keyword>
<evidence type="ECO:0000313" key="6">
    <source>
        <dbReference type="Proteomes" id="UP000002186"/>
    </source>
</evidence>
<organism evidence="5 6">
    <name type="scientific">Thauera aminoaromatica</name>
    <dbReference type="NCBI Taxonomy" id="164330"/>
    <lineage>
        <taxon>Bacteria</taxon>
        <taxon>Pseudomonadati</taxon>
        <taxon>Pseudomonadota</taxon>
        <taxon>Betaproteobacteria</taxon>
        <taxon>Rhodocyclales</taxon>
        <taxon>Zoogloeaceae</taxon>
        <taxon>Thauera</taxon>
    </lineage>
</organism>
<dbReference type="HOGENOM" id="CLU_093095_0_0_4"/>
<dbReference type="RefSeq" id="WP_012585447.1">
    <property type="nucleotide sequence ID" value="NC_011662.2"/>
</dbReference>
<reference evidence="6" key="1">
    <citation type="submission" date="2009-05" db="EMBL/GenBank/DDBJ databases">
        <title>Complete sequence of chromosome of Thauera sp. MZ1T.</title>
        <authorList>
            <consortium name="US DOE Joint Genome Institute"/>
            <person name="Lucas S."/>
            <person name="Copeland A."/>
            <person name="Lapidus A."/>
            <person name="Glavina del Rio T."/>
            <person name="Dalin E."/>
            <person name="Tice H."/>
            <person name="Bruce D."/>
            <person name="Goodwin L."/>
            <person name="Pitluck S."/>
            <person name="Sims D."/>
            <person name="Brettin T."/>
            <person name="Detter J.C."/>
            <person name="Han C."/>
            <person name="Larimer F."/>
            <person name="Land M."/>
            <person name="Hauser L."/>
            <person name="Kyrpides N."/>
            <person name="Mikhailova N."/>
            <person name="Sayler G.S."/>
        </authorList>
    </citation>
    <scope>NUCLEOTIDE SEQUENCE [LARGE SCALE GENOMIC DNA]</scope>
    <source>
        <strain evidence="6">MZ1T</strain>
    </source>
</reference>
<evidence type="ECO:0000256" key="3">
    <source>
        <dbReference type="ARBA" id="ARBA00023291"/>
    </source>
</evidence>
<dbReference type="InterPro" id="IPR051349">
    <property type="entry name" value="Hydrogenase_assoc-protein"/>
</dbReference>
<dbReference type="InterPro" id="IPR006137">
    <property type="entry name" value="NADH_UbQ_OxRdtase-like_20kDa"/>
</dbReference>
<evidence type="ECO:0000256" key="1">
    <source>
        <dbReference type="ARBA" id="ARBA00001927"/>
    </source>
</evidence>
<accession>C4ZJZ7</accession>
<protein>
    <submittedName>
        <fullName evidence="5">NADH ubiquinone oxidoreductase 20 kDa subunit</fullName>
    </submittedName>
</protein>
<evidence type="ECO:0000313" key="5">
    <source>
        <dbReference type="EMBL" id="ACK54988.1"/>
    </source>
</evidence>
<dbReference type="PANTHER" id="PTHR42845">
    <property type="entry name" value="COENZYME F420-REDUCING HYDROGENASE, GAMMA SUBUNIT"/>
    <property type="match status" value="1"/>
</dbReference>
<reference evidence="5 6" key="2">
    <citation type="journal article" date="2012" name="Stand. Genomic Sci.">
        <title>Complete genome sequence of Thauera aminoaromatica strain MZ1T.</title>
        <authorList>
            <person name="Jiang K."/>
            <person name="Sanseverino J."/>
            <person name="Chauhan A."/>
            <person name="Lucas S."/>
            <person name="Copeland A."/>
            <person name="Lapidus A."/>
            <person name="Del Rio T.G."/>
            <person name="Dalin E."/>
            <person name="Tice H."/>
            <person name="Bruce D."/>
            <person name="Goodwin L."/>
            <person name="Pitluck S."/>
            <person name="Sims D."/>
            <person name="Brettin T."/>
            <person name="Detter J.C."/>
            <person name="Han C."/>
            <person name="Chang Y.J."/>
            <person name="Larimer F."/>
            <person name="Land M."/>
            <person name="Hauser L."/>
            <person name="Kyrpides N.C."/>
            <person name="Mikhailova N."/>
            <person name="Moser S."/>
            <person name="Jegier P."/>
            <person name="Close D."/>
            <person name="Debruyn J.M."/>
            <person name="Wang Y."/>
            <person name="Layton A.C."/>
            <person name="Allen M.S."/>
            <person name="Sayler G.S."/>
        </authorList>
    </citation>
    <scope>NUCLEOTIDE SEQUENCE [LARGE SCALE GENOMIC DNA]</scope>
    <source>
        <strain evidence="5 6">MZ1T</strain>
    </source>
</reference>
<dbReference type="InterPro" id="IPR037024">
    <property type="entry name" value="NiFe_Hase_small_N_sf"/>
</dbReference>
<evidence type="ECO:0000256" key="2">
    <source>
        <dbReference type="ARBA" id="ARBA00023002"/>
    </source>
</evidence>
<name>C4ZJZ7_THASP</name>
<sequence>MMDIDIAKIDAGGAPRKLKVATVSLAGCFGCHMSFLDIDERLLPLLELVEFDRSPLTDIKHCGPCDIGLIEGGVCNAENVHVLREFRANCKVLIALGACAVNGGLPAQRNHLELADLLQEVYRTGHGLAEGSRIPDDPELPLPLNQVHPVHEVVRIDYFLPGCPPSGDAIWAFLTQLIEGKDPSLGHGLLHYD</sequence>
<dbReference type="PANTHER" id="PTHR42845:SF1">
    <property type="entry name" value="HYDROGENASE SMALL SUBUNIT"/>
    <property type="match status" value="1"/>
</dbReference>